<protein>
    <recommendedName>
        <fullName evidence="3">Tetratricopeptide repeat-like domain-containing protein</fullName>
    </recommendedName>
</protein>
<comment type="caution">
    <text evidence="1">The sequence shown here is derived from an EMBL/GenBank/DDBJ whole genome shotgun (WGS) entry which is preliminary data.</text>
</comment>
<dbReference type="Proteomes" id="UP000178873">
    <property type="component" value="Unassembled WGS sequence"/>
</dbReference>
<name>A0A1G2M3C8_9BACT</name>
<evidence type="ECO:0008006" key="3">
    <source>
        <dbReference type="Google" id="ProtNLM"/>
    </source>
</evidence>
<organism evidence="1 2">
    <name type="scientific">Candidatus Taylorbacteria bacterium RIFCSPHIGHO2_01_FULL_46_22b</name>
    <dbReference type="NCBI Taxonomy" id="1802301"/>
    <lineage>
        <taxon>Bacteria</taxon>
        <taxon>Candidatus Tayloriibacteriota</taxon>
    </lineage>
</organism>
<gene>
    <name evidence="1" type="ORF">A2664_04925</name>
</gene>
<reference evidence="1 2" key="1">
    <citation type="journal article" date="2016" name="Nat. Commun.">
        <title>Thousands of microbial genomes shed light on interconnected biogeochemical processes in an aquifer system.</title>
        <authorList>
            <person name="Anantharaman K."/>
            <person name="Brown C.T."/>
            <person name="Hug L.A."/>
            <person name="Sharon I."/>
            <person name="Castelle C.J."/>
            <person name="Probst A.J."/>
            <person name="Thomas B.C."/>
            <person name="Singh A."/>
            <person name="Wilkins M.J."/>
            <person name="Karaoz U."/>
            <person name="Brodie E.L."/>
            <person name="Williams K.H."/>
            <person name="Hubbard S.S."/>
            <person name="Banfield J.F."/>
        </authorList>
    </citation>
    <scope>NUCLEOTIDE SEQUENCE [LARGE SCALE GENOMIC DNA]</scope>
</reference>
<evidence type="ECO:0000313" key="1">
    <source>
        <dbReference type="EMBL" id="OHA18388.1"/>
    </source>
</evidence>
<sequence length="351" mass="40223">MLILLSSILVIGVVVFVYYNFSQKPRESFYQSLLGKNERFAYAEGLLKSRKFDEAAQNYKLALEKAEGFREEGQLKYKIAISQSEGSNPIEGIALLKEISANENYTPIIKAHSVQYLGHLLYAINTKEINDEIFKDEPYKSFLSESGNDSSVARRKLYEYASSIYPLGIPELRVAKWYSEEILRLQKSDDAENKEKIEEIKSIIQQKITNADKYLVSIVNDEQARSYVAEVLYRKANVQADLYLARDKNFGDPEETYKKALTVATLRVGQESSAKMYYAMYLAKMYEEERSEDIKNILKDFYVGNRYASTNTVRSIKGEKDGRLGLKSDILLLARIDTSFGKFLNSLGWVF</sequence>
<dbReference type="AlphaFoldDB" id="A0A1G2M3C8"/>
<dbReference type="STRING" id="1802301.A2664_04925"/>
<evidence type="ECO:0000313" key="2">
    <source>
        <dbReference type="Proteomes" id="UP000178873"/>
    </source>
</evidence>
<dbReference type="EMBL" id="MHRF01000006">
    <property type="protein sequence ID" value="OHA18388.1"/>
    <property type="molecule type" value="Genomic_DNA"/>
</dbReference>
<proteinExistence type="predicted"/>
<accession>A0A1G2M3C8</accession>